<proteinExistence type="predicted"/>
<name>A0ABV0B9U2_9SPHN</name>
<dbReference type="SUPFAM" id="SSF53335">
    <property type="entry name" value="S-adenosyl-L-methionine-dependent methyltransferases"/>
    <property type="match status" value="1"/>
</dbReference>
<feature type="transmembrane region" description="Helical" evidence="2">
    <location>
        <begin position="20"/>
        <end position="39"/>
    </location>
</feature>
<dbReference type="Proteomes" id="UP001427805">
    <property type="component" value="Unassembled WGS sequence"/>
</dbReference>
<keyword evidence="2" id="KW-1133">Transmembrane helix</keyword>
<dbReference type="RefSeq" id="WP_346247341.1">
    <property type="nucleotide sequence ID" value="NZ_JBDIZK010000008.1"/>
</dbReference>
<dbReference type="PANTHER" id="PTHR43317:SF1">
    <property type="entry name" value="THERMOSPERMINE SYNTHASE ACAULIS5"/>
    <property type="match status" value="1"/>
</dbReference>
<gene>
    <name evidence="3" type="ORF">TPR58_14175</name>
</gene>
<evidence type="ECO:0000313" key="3">
    <source>
        <dbReference type="EMBL" id="MEN3748319.1"/>
    </source>
</evidence>
<keyword evidence="2" id="KW-0812">Transmembrane</keyword>
<evidence type="ECO:0000256" key="1">
    <source>
        <dbReference type="ARBA" id="ARBA00023115"/>
    </source>
</evidence>
<feature type="transmembrane region" description="Helical" evidence="2">
    <location>
        <begin position="184"/>
        <end position="205"/>
    </location>
</feature>
<organism evidence="3 4">
    <name type="scientific">Sphingomonas rustica</name>
    <dbReference type="NCBI Taxonomy" id="3103142"/>
    <lineage>
        <taxon>Bacteria</taxon>
        <taxon>Pseudomonadati</taxon>
        <taxon>Pseudomonadota</taxon>
        <taxon>Alphaproteobacteria</taxon>
        <taxon>Sphingomonadales</taxon>
        <taxon>Sphingomonadaceae</taxon>
        <taxon>Sphingomonas</taxon>
    </lineage>
</organism>
<feature type="transmembrane region" description="Helical" evidence="2">
    <location>
        <begin position="307"/>
        <end position="329"/>
    </location>
</feature>
<dbReference type="Gene3D" id="3.40.50.150">
    <property type="entry name" value="Vaccinia Virus protein VP39"/>
    <property type="match status" value="1"/>
</dbReference>
<feature type="transmembrane region" description="Helical" evidence="2">
    <location>
        <begin position="399"/>
        <end position="420"/>
    </location>
</feature>
<keyword evidence="1" id="KW-0620">Polyamine biosynthesis</keyword>
<feature type="transmembrane region" description="Helical" evidence="2">
    <location>
        <begin position="282"/>
        <end position="301"/>
    </location>
</feature>
<feature type="transmembrane region" description="Helical" evidence="2">
    <location>
        <begin position="341"/>
        <end position="364"/>
    </location>
</feature>
<feature type="transmembrane region" description="Helical" evidence="2">
    <location>
        <begin position="152"/>
        <end position="172"/>
    </location>
</feature>
<feature type="transmembrane region" description="Helical" evidence="2">
    <location>
        <begin position="440"/>
        <end position="469"/>
    </location>
</feature>
<comment type="caution">
    <text evidence="3">The sequence shown here is derived from an EMBL/GenBank/DDBJ whole genome shotgun (WGS) entry which is preliminary data.</text>
</comment>
<dbReference type="PANTHER" id="PTHR43317">
    <property type="entry name" value="THERMOSPERMINE SYNTHASE ACAULIS5"/>
    <property type="match status" value="1"/>
</dbReference>
<protein>
    <submittedName>
        <fullName evidence="3">Fused MFS/spermidine synthase</fullName>
    </submittedName>
</protein>
<evidence type="ECO:0000313" key="4">
    <source>
        <dbReference type="Proteomes" id="UP001427805"/>
    </source>
</evidence>
<keyword evidence="4" id="KW-1185">Reference proteome</keyword>
<dbReference type="EMBL" id="JBDIZK010000008">
    <property type="protein sequence ID" value="MEN3748319.1"/>
    <property type="molecule type" value="Genomic_DNA"/>
</dbReference>
<dbReference type="InterPro" id="IPR029063">
    <property type="entry name" value="SAM-dependent_MTases_sf"/>
</dbReference>
<sequence>MTDQAEKDAAPAPAATHRLFVAAILGGSFLLFLVQPMIARMALPRLGGAPAVWNSAMLVYQALLLGGYAYAHWLGRVPVRRQALIHLGVLAVAALWLPIWLWDIDLPADAEPGIWVPGLLVASIGPLFFAISAQAPLLQRWFSVASGGRDPYALYAASNIGSFGGLLAYPLLVEPNMALGSQSWLWTAGYGLVFVLIAGCALLLPRRAPDVPHVRHSSEAPTRRRIVHWIVLALVPSGLMLATTTFLTTDIVAVPLLWVVPLGLYLLSFSLAFRDSPFLDWLLPKLTPAFLLIAGSTFITGNHDYPYVNAGIGLFLLLLVAVSCHRRMYELRPEPDRLTGFYLAMSVGGMLGGVFAALIAPLIFDWTYEYPLLIIAAGLLVPQRYLLPILEKLWRGETQVALVKALAAIFLISLLVLIGIRDLFGLNAWAQSSDFADRTAFLGVALIGVAAIGCRPVFVAALMGALFLLGLHQALEVSASGTRMRSYFGVYTMTDLPNLRRLAHGTTLHGVQLKGAWSRQPTTYYVQGSGVGQAMLAAPGLYGPSARIGVVGLGTGTLACYARPGQHWQFFEIDPAVVTLARDSGAFTYLSQCAPDAKIVVGDARVRLEQQAAGSLDLLALDAFSSDAVPMHLMTDEAFAVYRRVLAPNGLLLVHISNRYMALDPVVAEAAARGGWHAAEFRYQPMMTFTASPDARGKIAVTAEPEPEASASDWIALSPDPAVLKRLGDATPGWTPLERKPGFTGWTDDYASIIPVLRPAAMPWDKGAGD</sequence>
<keyword evidence="2" id="KW-0472">Membrane</keyword>
<feature type="transmembrane region" description="Helical" evidence="2">
    <location>
        <begin position="51"/>
        <end position="71"/>
    </location>
</feature>
<feature type="transmembrane region" description="Helical" evidence="2">
    <location>
        <begin position="114"/>
        <end position="131"/>
    </location>
</feature>
<feature type="transmembrane region" description="Helical" evidence="2">
    <location>
        <begin position="253"/>
        <end position="273"/>
    </location>
</feature>
<evidence type="ECO:0000256" key="2">
    <source>
        <dbReference type="SAM" id="Phobius"/>
    </source>
</evidence>
<reference evidence="3 4" key="1">
    <citation type="submission" date="2024-05" db="EMBL/GenBank/DDBJ databases">
        <title>Sphingomonas sp. HF-S3 16S ribosomal RNA gene Genome sequencing and assembly.</title>
        <authorList>
            <person name="Lee H."/>
        </authorList>
    </citation>
    <scope>NUCLEOTIDE SEQUENCE [LARGE SCALE GENOMIC DNA]</scope>
    <source>
        <strain evidence="3 4">HF-S3</strain>
    </source>
</reference>
<dbReference type="NCBIfam" id="NF037959">
    <property type="entry name" value="MFS_SpdSyn"/>
    <property type="match status" value="1"/>
</dbReference>
<accession>A0ABV0B9U2</accession>
<feature type="transmembrane region" description="Helical" evidence="2">
    <location>
        <begin position="226"/>
        <end position="247"/>
    </location>
</feature>
<feature type="transmembrane region" description="Helical" evidence="2">
    <location>
        <begin position="83"/>
        <end position="102"/>
    </location>
</feature>